<dbReference type="InParanoid" id="G2YFJ1"/>
<dbReference type="EMBL" id="FQ790326">
    <property type="protein sequence ID" value="CCD50539.1"/>
    <property type="molecule type" value="Genomic_DNA"/>
</dbReference>
<accession>G2YFJ1</accession>
<dbReference type="AlphaFoldDB" id="G2YFJ1"/>
<organism evidence="1 2">
    <name type="scientific">Botryotinia fuckeliana (strain T4)</name>
    <name type="common">Noble rot fungus</name>
    <name type="synonym">Botrytis cinerea</name>
    <dbReference type="NCBI Taxonomy" id="999810"/>
    <lineage>
        <taxon>Eukaryota</taxon>
        <taxon>Fungi</taxon>
        <taxon>Dikarya</taxon>
        <taxon>Ascomycota</taxon>
        <taxon>Pezizomycotina</taxon>
        <taxon>Leotiomycetes</taxon>
        <taxon>Helotiales</taxon>
        <taxon>Sclerotiniaceae</taxon>
        <taxon>Botrytis</taxon>
    </lineage>
</organism>
<dbReference type="HOGENOM" id="CLU_2721938_0_0_1"/>
<dbReference type="Proteomes" id="UP000008177">
    <property type="component" value="Unplaced contigs"/>
</dbReference>
<reference evidence="2" key="1">
    <citation type="journal article" date="2011" name="PLoS Genet.">
        <title>Genomic analysis of the necrotrophic fungal pathogens Sclerotinia sclerotiorum and Botrytis cinerea.</title>
        <authorList>
            <person name="Amselem J."/>
            <person name="Cuomo C.A."/>
            <person name="van Kan J.A."/>
            <person name="Viaud M."/>
            <person name="Benito E.P."/>
            <person name="Couloux A."/>
            <person name="Coutinho P.M."/>
            <person name="de Vries R.P."/>
            <person name="Dyer P.S."/>
            <person name="Fillinger S."/>
            <person name="Fournier E."/>
            <person name="Gout L."/>
            <person name="Hahn M."/>
            <person name="Kohn L."/>
            <person name="Lapalu N."/>
            <person name="Plummer K.M."/>
            <person name="Pradier J.M."/>
            <person name="Quevillon E."/>
            <person name="Sharon A."/>
            <person name="Simon A."/>
            <person name="ten Have A."/>
            <person name="Tudzynski B."/>
            <person name="Tudzynski P."/>
            <person name="Wincker P."/>
            <person name="Andrew M."/>
            <person name="Anthouard V."/>
            <person name="Beever R.E."/>
            <person name="Beffa R."/>
            <person name="Benoit I."/>
            <person name="Bouzid O."/>
            <person name="Brault B."/>
            <person name="Chen Z."/>
            <person name="Choquer M."/>
            <person name="Collemare J."/>
            <person name="Cotton P."/>
            <person name="Danchin E.G."/>
            <person name="Da Silva C."/>
            <person name="Gautier A."/>
            <person name="Giraud C."/>
            <person name="Giraud T."/>
            <person name="Gonzalez C."/>
            <person name="Grossetete S."/>
            <person name="Guldener U."/>
            <person name="Henrissat B."/>
            <person name="Howlett B.J."/>
            <person name="Kodira C."/>
            <person name="Kretschmer M."/>
            <person name="Lappartient A."/>
            <person name="Leroch M."/>
            <person name="Levis C."/>
            <person name="Mauceli E."/>
            <person name="Neuveglise C."/>
            <person name="Oeser B."/>
            <person name="Pearson M."/>
            <person name="Poulain J."/>
            <person name="Poussereau N."/>
            <person name="Quesneville H."/>
            <person name="Rascle C."/>
            <person name="Schumacher J."/>
            <person name="Segurens B."/>
            <person name="Sexton A."/>
            <person name="Silva E."/>
            <person name="Sirven C."/>
            <person name="Soanes D.M."/>
            <person name="Talbot N.J."/>
            <person name="Templeton M."/>
            <person name="Yandava C."/>
            <person name="Yarden O."/>
            <person name="Zeng Q."/>
            <person name="Rollins J.A."/>
            <person name="Lebrun M.H."/>
            <person name="Dickman M."/>
        </authorList>
    </citation>
    <scope>NUCLEOTIDE SEQUENCE [LARGE SCALE GENOMIC DNA]</scope>
    <source>
        <strain evidence="2">T4</strain>
    </source>
</reference>
<evidence type="ECO:0000313" key="1">
    <source>
        <dbReference type="EMBL" id="CCD50539.1"/>
    </source>
</evidence>
<proteinExistence type="predicted"/>
<protein>
    <submittedName>
        <fullName evidence="1">Uncharacterized protein</fullName>
    </submittedName>
</protein>
<sequence length="72" mass="8075">MTLTNPINANNDSSKVPPLGSWIIQSSKCLKALLDQNCTSRNMKRPSPMARQVRSRRLAVPLTWIQLQGGER</sequence>
<gene>
    <name evidence="1" type="ORF">BofuT4_uP089380.1</name>
</gene>
<name>G2YFJ1_BOTF4</name>
<evidence type="ECO:0000313" key="2">
    <source>
        <dbReference type="Proteomes" id="UP000008177"/>
    </source>
</evidence>